<dbReference type="AlphaFoldDB" id="A0A0A9CHM1"/>
<dbReference type="EMBL" id="GBRH01226888">
    <property type="protein sequence ID" value="JAD71007.1"/>
    <property type="molecule type" value="Transcribed_RNA"/>
</dbReference>
<accession>A0A0A9CHM1</accession>
<organism evidence="1">
    <name type="scientific">Arundo donax</name>
    <name type="common">Giant reed</name>
    <name type="synonym">Donax arundinaceus</name>
    <dbReference type="NCBI Taxonomy" id="35708"/>
    <lineage>
        <taxon>Eukaryota</taxon>
        <taxon>Viridiplantae</taxon>
        <taxon>Streptophyta</taxon>
        <taxon>Embryophyta</taxon>
        <taxon>Tracheophyta</taxon>
        <taxon>Spermatophyta</taxon>
        <taxon>Magnoliopsida</taxon>
        <taxon>Liliopsida</taxon>
        <taxon>Poales</taxon>
        <taxon>Poaceae</taxon>
        <taxon>PACMAD clade</taxon>
        <taxon>Arundinoideae</taxon>
        <taxon>Arundineae</taxon>
        <taxon>Arundo</taxon>
    </lineage>
</organism>
<evidence type="ECO:0000313" key="1">
    <source>
        <dbReference type="EMBL" id="JAD71007.1"/>
    </source>
</evidence>
<name>A0A0A9CHM1_ARUDO</name>
<sequence>MCSLITFDILGQCIRFDEILSIKIGTCNFEKMVPETSFTIEY</sequence>
<reference evidence="1" key="1">
    <citation type="submission" date="2014-09" db="EMBL/GenBank/DDBJ databases">
        <authorList>
            <person name="Magalhaes I.L.F."/>
            <person name="Oliveira U."/>
            <person name="Santos F.R."/>
            <person name="Vidigal T.H.D.A."/>
            <person name="Brescovit A.D."/>
            <person name="Santos A.J."/>
        </authorList>
    </citation>
    <scope>NUCLEOTIDE SEQUENCE</scope>
    <source>
        <tissue evidence="1">Shoot tissue taken approximately 20 cm above the soil surface</tissue>
    </source>
</reference>
<protein>
    <submittedName>
        <fullName evidence="1">Uncharacterized protein</fullName>
    </submittedName>
</protein>
<proteinExistence type="predicted"/>
<dbReference type="EMBL" id="GBRH01167378">
    <property type="protein sequence ID" value="JAE30518.1"/>
    <property type="molecule type" value="Transcribed_RNA"/>
</dbReference>
<reference evidence="1" key="2">
    <citation type="journal article" date="2015" name="Data Brief">
        <title>Shoot transcriptome of the giant reed, Arundo donax.</title>
        <authorList>
            <person name="Barrero R.A."/>
            <person name="Guerrero F.D."/>
            <person name="Moolhuijzen P."/>
            <person name="Goolsby J.A."/>
            <person name="Tidwell J."/>
            <person name="Bellgard S.E."/>
            <person name="Bellgard M.I."/>
        </authorList>
    </citation>
    <scope>NUCLEOTIDE SEQUENCE</scope>
    <source>
        <tissue evidence="1">Shoot tissue taken approximately 20 cm above the soil surface</tissue>
    </source>
</reference>